<dbReference type="eggNOG" id="ENOG502SVH8">
    <property type="taxonomic scope" value="Eukaryota"/>
</dbReference>
<feature type="domain" description="Fungal-type protein kinase" evidence="1">
    <location>
        <begin position="7"/>
        <end position="68"/>
    </location>
</feature>
<accession>W4JRI1</accession>
<evidence type="ECO:0000313" key="3">
    <source>
        <dbReference type="Proteomes" id="UP000030671"/>
    </source>
</evidence>
<gene>
    <name evidence="2" type="ORF">HETIRDRAFT_164389</name>
</gene>
<proteinExistence type="predicted"/>
<dbReference type="Proteomes" id="UP000030671">
    <property type="component" value="Unassembled WGS sequence"/>
</dbReference>
<organism evidence="2 3">
    <name type="scientific">Heterobasidion irregulare (strain TC 32-1)</name>
    <dbReference type="NCBI Taxonomy" id="747525"/>
    <lineage>
        <taxon>Eukaryota</taxon>
        <taxon>Fungi</taxon>
        <taxon>Dikarya</taxon>
        <taxon>Basidiomycota</taxon>
        <taxon>Agaricomycotina</taxon>
        <taxon>Agaricomycetes</taxon>
        <taxon>Russulales</taxon>
        <taxon>Bondarzewiaceae</taxon>
        <taxon>Heterobasidion</taxon>
        <taxon>Heterobasidion annosum species complex</taxon>
    </lineage>
</organism>
<dbReference type="PANTHER" id="PTHR38248:SF2">
    <property type="entry name" value="FUNK1 11"/>
    <property type="match status" value="1"/>
</dbReference>
<dbReference type="EMBL" id="KI925466">
    <property type="protein sequence ID" value="ETW75476.1"/>
    <property type="molecule type" value="Genomic_DNA"/>
</dbReference>
<sequence length="210" mass="23963">MFGVRSGKPYGILIDWDLAIDMKSRDSVSSRHRTGTGPFMAVDHLGPKMGSPYFYRHDLESLFYILLWSACAFLLNGTEVKKQHQIVEHWSVATWGDVKDKKIAFFAKTKDEFEVLSEAVTAPFRPILDSWLRPLAELVAWAHAKANERAPHKRRSSKRAPLVDLETLGGNMTYKVFFETLNVDLDTASHSSDHDLFDRLYFLESHSLCS</sequence>
<reference evidence="2 3" key="1">
    <citation type="journal article" date="2012" name="New Phytol.">
        <title>Insight into trade-off between wood decay and parasitism from the genome of a fungal forest pathogen.</title>
        <authorList>
            <person name="Olson A."/>
            <person name="Aerts A."/>
            <person name="Asiegbu F."/>
            <person name="Belbahri L."/>
            <person name="Bouzid O."/>
            <person name="Broberg A."/>
            <person name="Canback B."/>
            <person name="Coutinho P.M."/>
            <person name="Cullen D."/>
            <person name="Dalman K."/>
            <person name="Deflorio G."/>
            <person name="van Diepen L.T."/>
            <person name="Dunand C."/>
            <person name="Duplessis S."/>
            <person name="Durling M."/>
            <person name="Gonthier P."/>
            <person name="Grimwood J."/>
            <person name="Fossdal C.G."/>
            <person name="Hansson D."/>
            <person name="Henrissat B."/>
            <person name="Hietala A."/>
            <person name="Himmelstrand K."/>
            <person name="Hoffmeister D."/>
            <person name="Hogberg N."/>
            <person name="James T.Y."/>
            <person name="Karlsson M."/>
            <person name="Kohler A."/>
            <person name="Kues U."/>
            <person name="Lee Y.H."/>
            <person name="Lin Y.C."/>
            <person name="Lind M."/>
            <person name="Lindquist E."/>
            <person name="Lombard V."/>
            <person name="Lucas S."/>
            <person name="Lunden K."/>
            <person name="Morin E."/>
            <person name="Murat C."/>
            <person name="Park J."/>
            <person name="Raffaello T."/>
            <person name="Rouze P."/>
            <person name="Salamov A."/>
            <person name="Schmutz J."/>
            <person name="Solheim H."/>
            <person name="Stahlberg J."/>
            <person name="Velez H."/>
            <person name="de Vries R.P."/>
            <person name="Wiebenga A."/>
            <person name="Woodward S."/>
            <person name="Yakovlev I."/>
            <person name="Garbelotto M."/>
            <person name="Martin F."/>
            <person name="Grigoriev I.V."/>
            <person name="Stenlid J."/>
        </authorList>
    </citation>
    <scope>NUCLEOTIDE SEQUENCE [LARGE SCALE GENOMIC DNA]</scope>
    <source>
        <strain evidence="2 3">TC 32-1</strain>
    </source>
</reference>
<name>W4JRI1_HETIT</name>
<dbReference type="SUPFAM" id="SSF56112">
    <property type="entry name" value="Protein kinase-like (PK-like)"/>
    <property type="match status" value="1"/>
</dbReference>
<dbReference type="Pfam" id="PF17667">
    <property type="entry name" value="Pkinase_fungal"/>
    <property type="match status" value="1"/>
</dbReference>
<dbReference type="KEGG" id="hir:HETIRDRAFT_164389"/>
<dbReference type="STRING" id="747525.W4JRI1"/>
<evidence type="ECO:0000313" key="2">
    <source>
        <dbReference type="EMBL" id="ETW75476.1"/>
    </source>
</evidence>
<dbReference type="InterPro" id="IPR040976">
    <property type="entry name" value="Pkinase_fungal"/>
</dbReference>
<dbReference type="RefSeq" id="XP_009552889.1">
    <property type="nucleotide sequence ID" value="XM_009554594.1"/>
</dbReference>
<dbReference type="InParanoid" id="W4JRI1"/>
<dbReference type="InterPro" id="IPR011009">
    <property type="entry name" value="Kinase-like_dom_sf"/>
</dbReference>
<dbReference type="GeneID" id="20667914"/>
<dbReference type="OrthoDB" id="5569250at2759"/>
<dbReference type="HOGENOM" id="CLU_1310290_0_0_1"/>
<dbReference type="PANTHER" id="PTHR38248">
    <property type="entry name" value="FUNK1 6"/>
    <property type="match status" value="1"/>
</dbReference>
<keyword evidence="3" id="KW-1185">Reference proteome</keyword>
<protein>
    <recommendedName>
        <fullName evidence="1">Fungal-type protein kinase domain-containing protein</fullName>
    </recommendedName>
</protein>
<dbReference type="AlphaFoldDB" id="W4JRI1"/>
<evidence type="ECO:0000259" key="1">
    <source>
        <dbReference type="Pfam" id="PF17667"/>
    </source>
</evidence>